<organism evidence="1 2">
    <name type="scientific">Labrys wisconsinensis</name>
    <dbReference type="NCBI Taxonomy" id="425677"/>
    <lineage>
        <taxon>Bacteria</taxon>
        <taxon>Pseudomonadati</taxon>
        <taxon>Pseudomonadota</taxon>
        <taxon>Alphaproteobacteria</taxon>
        <taxon>Hyphomicrobiales</taxon>
        <taxon>Xanthobacteraceae</taxon>
        <taxon>Labrys</taxon>
    </lineage>
</organism>
<dbReference type="EMBL" id="JAUSVX010000016">
    <property type="protein sequence ID" value="MDQ0473501.1"/>
    <property type="molecule type" value="Genomic_DNA"/>
</dbReference>
<accession>A0ABU0JGS6</accession>
<name>A0ABU0JGS6_9HYPH</name>
<dbReference type="RefSeq" id="WP_307281848.1">
    <property type="nucleotide sequence ID" value="NZ_JAUSVX010000016.1"/>
</dbReference>
<keyword evidence="2" id="KW-1185">Reference proteome</keyword>
<gene>
    <name evidence="1" type="ORF">QO011_006537</name>
</gene>
<dbReference type="Proteomes" id="UP001242480">
    <property type="component" value="Unassembled WGS sequence"/>
</dbReference>
<protein>
    <submittedName>
        <fullName evidence="1">Uncharacterized protein</fullName>
    </submittedName>
</protein>
<evidence type="ECO:0000313" key="1">
    <source>
        <dbReference type="EMBL" id="MDQ0473501.1"/>
    </source>
</evidence>
<proteinExistence type="predicted"/>
<reference evidence="1 2" key="1">
    <citation type="submission" date="2023-07" db="EMBL/GenBank/DDBJ databases">
        <title>Genomic Encyclopedia of Type Strains, Phase IV (KMG-IV): sequencing the most valuable type-strain genomes for metagenomic binning, comparative biology and taxonomic classification.</title>
        <authorList>
            <person name="Goeker M."/>
        </authorList>
    </citation>
    <scope>NUCLEOTIDE SEQUENCE [LARGE SCALE GENOMIC DNA]</scope>
    <source>
        <strain evidence="1 2">DSM 19619</strain>
    </source>
</reference>
<sequence length="121" mass="13806">MNTIFQSDRDFFVVSYDASHGLLLLRSAKTNEIPTRIDVLFNDVRAMEIRCFINNGLKIGIEDRKYLFNFQSNPLEMVEFSLKIYSLLGHGWKGFVIGNIFTTTEDTGHALERSSLLGPID</sequence>
<comment type="caution">
    <text evidence="1">The sequence shown here is derived from an EMBL/GenBank/DDBJ whole genome shotgun (WGS) entry which is preliminary data.</text>
</comment>
<evidence type="ECO:0000313" key="2">
    <source>
        <dbReference type="Proteomes" id="UP001242480"/>
    </source>
</evidence>